<accession>A0ABU7J1T4</accession>
<evidence type="ECO:0000256" key="1">
    <source>
        <dbReference type="SAM" id="SignalP"/>
    </source>
</evidence>
<dbReference type="Proteomes" id="UP001336314">
    <property type="component" value="Unassembled WGS sequence"/>
</dbReference>
<proteinExistence type="predicted"/>
<gene>
    <name evidence="2" type="ORF">QWY20_03160</name>
</gene>
<protein>
    <recommendedName>
        <fullName evidence="4">TIGR03016 family PEP-CTERM system-associated outer membrane protein</fullName>
    </recommendedName>
</protein>
<dbReference type="RefSeq" id="WP_330127582.1">
    <property type="nucleotide sequence ID" value="NZ_JAUHLI010000002.1"/>
</dbReference>
<comment type="caution">
    <text evidence="2">The sequence shown here is derived from an EMBL/GenBank/DDBJ whole genome shotgun (WGS) entry which is preliminary data.</text>
</comment>
<evidence type="ECO:0008006" key="4">
    <source>
        <dbReference type="Google" id="ProtNLM"/>
    </source>
</evidence>
<feature type="signal peptide" evidence="1">
    <location>
        <begin position="1"/>
        <end position="36"/>
    </location>
</feature>
<keyword evidence="1" id="KW-0732">Signal</keyword>
<feature type="chain" id="PRO_5045962497" description="TIGR03016 family PEP-CTERM system-associated outer membrane protein" evidence="1">
    <location>
        <begin position="37"/>
        <end position="541"/>
    </location>
</feature>
<keyword evidence="3" id="KW-1185">Reference proteome</keyword>
<sequence length="541" mass="61109">MAITTVTATNSVFPSFRPALVAVSVAAVFCFPTALSADSSFSPAVELTTHGYQLKLPPSMETDKGAALEVVPSLAWRYQGPRMQSRVDVNHQRVWYKDSQRSPYSLNEYTAQNSLSGFDRRLVWTLNASQNHQIRGGGEGAGLFRDRITTVDSLSRTNRYGTNVLLSNAPHKEAQFALDLSANKFESNRPAEDDSFGNIDNEQFRANFSTSKVHQHGGVFWRGGGSLARTNREERARLVRDNAQLQLGIPLLPGLAWMVKGAYEQNSIQNSDFTNEFSSAGTGLEWQFGRVSRINLTYNKVLSDNDQSNFVAADFLLAPSRRTSLSGSWDKRYFGRTAQVAGSYRLRFLTMRLSYSDNLTTRSFLETELLDLGIFVCPDGSSDIGDCTTFPGPGYQLGVNEQLLQFFDTDLNIRDDVILNRQGAFALGYSRNRLTTSLQLSSSELRYVEQSRVDRRHNASLLTSWQLTSISRLQANVRAYQYNFGVNQREDKSWQYELGWTRNLSSVSDINITAKRSRRDSNLDEFDYRENRLSLSYNYRF</sequence>
<organism evidence="2 3">
    <name type="scientific">Alkalimonas cellulosilytica</name>
    <dbReference type="NCBI Taxonomy" id="3058395"/>
    <lineage>
        <taxon>Bacteria</taxon>
        <taxon>Pseudomonadati</taxon>
        <taxon>Pseudomonadota</taxon>
        <taxon>Gammaproteobacteria</taxon>
        <taxon>Alkalimonas</taxon>
    </lineage>
</organism>
<name>A0ABU7J1T4_9GAMM</name>
<evidence type="ECO:0000313" key="3">
    <source>
        <dbReference type="Proteomes" id="UP001336314"/>
    </source>
</evidence>
<dbReference type="EMBL" id="JAUHLI010000002">
    <property type="protein sequence ID" value="MEE2000441.1"/>
    <property type="molecule type" value="Genomic_DNA"/>
</dbReference>
<evidence type="ECO:0000313" key="2">
    <source>
        <dbReference type="EMBL" id="MEE2000441.1"/>
    </source>
</evidence>
<reference evidence="2 3" key="1">
    <citation type="submission" date="2023-07" db="EMBL/GenBank/DDBJ databases">
        <title>Alkalimonas sp., MEB108 novel, alkaliphilic bacterium isolated from Lonar Lake, India.</title>
        <authorList>
            <person name="Joshi A."/>
            <person name="Thite S."/>
        </authorList>
    </citation>
    <scope>NUCLEOTIDE SEQUENCE [LARGE SCALE GENOMIC DNA]</scope>
    <source>
        <strain evidence="2 3">MEB108</strain>
    </source>
</reference>